<gene>
    <name evidence="1" type="ORF">SACU0126_LOCUS21864</name>
</gene>
<sequence length="164" mass="18890">MSAGNFKFYVWKQDGTRELAVDIDGSDMYTNFTVLINDMKLAGNVTAINVGKIKQNSCTFGRIPLTTEKFFLNKIINLFLPEIDTFLNSKQLPLPQELFGIFKLSDLVIKYYDDYVMLGVTPYFIPLLPQINGRTIFDPSIKANPAYMPKKNYFKEFENNLFLQ</sequence>
<protein>
    <submittedName>
        <fullName evidence="1">Uncharacterized protein</fullName>
    </submittedName>
</protein>
<organism evidence="1">
    <name type="scientific">Strombidinopsis acuminata</name>
    <dbReference type="NCBI Taxonomy" id="141414"/>
    <lineage>
        <taxon>Eukaryota</taxon>
        <taxon>Sar</taxon>
        <taxon>Alveolata</taxon>
        <taxon>Ciliophora</taxon>
        <taxon>Intramacronucleata</taxon>
        <taxon>Spirotrichea</taxon>
        <taxon>Choreotrichia</taxon>
        <taxon>Choreotrichida</taxon>
        <taxon>Strombidinopsidae</taxon>
        <taxon>Strombidinopsis</taxon>
    </lineage>
</organism>
<dbReference type="AlphaFoldDB" id="A0A7S3WRL1"/>
<name>A0A7S3WRL1_9SPIT</name>
<reference evidence="1" key="1">
    <citation type="submission" date="2021-01" db="EMBL/GenBank/DDBJ databases">
        <authorList>
            <person name="Corre E."/>
            <person name="Pelletier E."/>
            <person name="Niang G."/>
            <person name="Scheremetjew M."/>
            <person name="Finn R."/>
            <person name="Kale V."/>
            <person name="Holt S."/>
            <person name="Cochrane G."/>
            <person name="Meng A."/>
            <person name="Brown T."/>
            <person name="Cohen L."/>
        </authorList>
    </citation>
    <scope>NUCLEOTIDE SEQUENCE</scope>
    <source>
        <strain evidence="1">SPMC142</strain>
    </source>
</reference>
<dbReference type="EMBL" id="HBIQ01068655">
    <property type="protein sequence ID" value="CAE0573543.1"/>
    <property type="molecule type" value="Transcribed_RNA"/>
</dbReference>
<accession>A0A7S3WRL1</accession>
<evidence type="ECO:0000313" key="1">
    <source>
        <dbReference type="EMBL" id="CAE0573543.1"/>
    </source>
</evidence>
<proteinExistence type="predicted"/>